<reference evidence="2 3" key="1">
    <citation type="journal article" date="2021" name="BMC Biol.">
        <title>Horizontally acquired antibacterial genes associated with adaptive radiation of ladybird beetles.</title>
        <authorList>
            <person name="Li H.S."/>
            <person name="Tang X.F."/>
            <person name="Huang Y.H."/>
            <person name="Xu Z.Y."/>
            <person name="Chen M.L."/>
            <person name="Du X.Y."/>
            <person name="Qiu B.Y."/>
            <person name="Chen P.T."/>
            <person name="Zhang W."/>
            <person name="Slipinski A."/>
            <person name="Escalona H.E."/>
            <person name="Waterhouse R.M."/>
            <person name="Zwick A."/>
            <person name="Pang H."/>
        </authorList>
    </citation>
    <scope>NUCLEOTIDE SEQUENCE [LARGE SCALE GENOMIC DNA]</scope>
    <source>
        <strain evidence="2">SYSU2018</strain>
    </source>
</reference>
<protein>
    <submittedName>
        <fullName evidence="2">Uncharacterized protein</fullName>
    </submittedName>
</protein>
<comment type="caution">
    <text evidence="2">The sequence shown here is derived from an EMBL/GenBank/DDBJ whole genome shotgun (WGS) entry which is preliminary data.</text>
</comment>
<feature type="coiled-coil region" evidence="1">
    <location>
        <begin position="7"/>
        <end position="63"/>
    </location>
</feature>
<dbReference type="EMBL" id="JABFTP020000144">
    <property type="protein sequence ID" value="KAL3282921.1"/>
    <property type="molecule type" value="Genomic_DNA"/>
</dbReference>
<dbReference type="AlphaFoldDB" id="A0ABD2NW00"/>
<proteinExistence type="predicted"/>
<dbReference type="Proteomes" id="UP001516400">
    <property type="component" value="Unassembled WGS sequence"/>
</dbReference>
<evidence type="ECO:0000313" key="3">
    <source>
        <dbReference type="Proteomes" id="UP001516400"/>
    </source>
</evidence>
<evidence type="ECO:0000313" key="2">
    <source>
        <dbReference type="EMBL" id="KAL3282921.1"/>
    </source>
</evidence>
<accession>A0ABD2NW00</accession>
<gene>
    <name evidence="2" type="ORF">HHI36_006079</name>
</gene>
<feature type="non-terminal residue" evidence="2">
    <location>
        <position position="123"/>
    </location>
</feature>
<keyword evidence="3" id="KW-1185">Reference proteome</keyword>
<name>A0ABD2NW00_9CUCU</name>
<keyword evidence="1" id="KW-0175">Coiled coil</keyword>
<sequence>MAENGTAKELIDEIMKMRTELKEQIASSEANILSKLEPLQQKVERVERENAELRSKIEKIERDSRKKNIVIFGLNKAPSELSYDVVKNSLESLLKVEIREQNKVLRKHLAKPKTIQGAEAYIK</sequence>
<evidence type="ECO:0000256" key="1">
    <source>
        <dbReference type="SAM" id="Coils"/>
    </source>
</evidence>
<organism evidence="2 3">
    <name type="scientific">Cryptolaemus montrouzieri</name>
    <dbReference type="NCBI Taxonomy" id="559131"/>
    <lineage>
        <taxon>Eukaryota</taxon>
        <taxon>Metazoa</taxon>
        <taxon>Ecdysozoa</taxon>
        <taxon>Arthropoda</taxon>
        <taxon>Hexapoda</taxon>
        <taxon>Insecta</taxon>
        <taxon>Pterygota</taxon>
        <taxon>Neoptera</taxon>
        <taxon>Endopterygota</taxon>
        <taxon>Coleoptera</taxon>
        <taxon>Polyphaga</taxon>
        <taxon>Cucujiformia</taxon>
        <taxon>Coccinelloidea</taxon>
        <taxon>Coccinellidae</taxon>
        <taxon>Scymninae</taxon>
        <taxon>Scymnini</taxon>
        <taxon>Cryptolaemus</taxon>
    </lineage>
</organism>